<dbReference type="GO" id="GO:0004803">
    <property type="term" value="F:transposase activity"/>
    <property type="evidence" value="ECO:0007669"/>
    <property type="project" value="InterPro"/>
</dbReference>
<dbReference type="Pfam" id="PF02371">
    <property type="entry name" value="Transposase_20"/>
    <property type="match status" value="1"/>
</dbReference>
<dbReference type="RefSeq" id="WP_114616085.1">
    <property type="nucleotide sequence ID" value="NZ_PPTO01000014.1"/>
</dbReference>
<dbReference type="InterPro" id="IPR003346">
    <property type="entry name" value="Transposase_20"/>
</dbReference>
<evidence type="ECO:0000259" key="1">
    <source>
        <dbReference type="Pfam" id="PF01548"/>
    </source>
</evidence>
<dbReference type="GO" id="GO:0006313">
    <property type="term" value="P:DNA transposition"/>
    <property type="evidence" value="ECO:0007669"/>
    <property type="project" value="InterPro"/>
</dbReference>
<organism evidence="3 4">
    <name type="scientific">Slackia isoflavoniconvertens</name>
    <dbReference type="NCBI Taxonomy" id="572010"/>
    <lineage>
        <taxon>Bacteria</taxon>
        <taxon>Bacillati</taxon>
        <taxon>Actinomycetota</taxon>
        <taxon>Coriobacteriia</taxon>
        <taxon>Eggerthellales</taxon>
        <taxon>Eggerthellaceae</taxon>
        <taxon>Slackia</taxon>
    </lineage>
</organism>
<feature type="domain" description="Transposase IS116/IS110/IS902 C-terminal" evidence="2">
    <location>
        <begin position="265"/>
        <end position="348"/>
    </location>
</feature>
<dbReference type="Proteomes" id="UP000253975">
    <property type="component" value="Unassembled WGS sequence"/>
</dbReference>
<evidence type="ECO:0000259" key="2">
    <source>
        <dbReference type="Pfam" id="PF02371"/>
    </source>
</evidence>
<gene>
    <name evidence="3" type="ORF">C1881_08420</name>
</gene>
<comment type="caution">
    <text evidence="3">The sequence shown here is derived from an EMBL/GenBank/DDBJ whole genome shotgun (WGS) entry which is preliminary data.</text>
</comment>
<dbReference type="GO" id="GO:0003677">
    <property type="term" value="F:DNA binding"/>
    <property type="evidence" value="ECO:0007669"/>
    <property type="project" value="InterPro"/>
</dbReference>
<accession>A0A369LBT2</accession>
<sequence>MAPPTRPRIVIGLDVGKSAHWACVVTREGELLASGPIPNREDAIDGLYAQYPGAPVVVDQVRNIGSLALSRAKLAGMPRAYLPGLAAHGASRLFAGDTKTDERDAMVIAKTALGIPDALLAVADRPPEIEAARSLAAQRDFLTCENTRSKNRLRSILLESCPEFEAQADLSDPATLKLMAAVGGPWSISEASPQAVGALTRGCRRAKVAALVESVESSSRPHPAAVACEDRAVRLLARRISENAAEIESLTSEISALLAADETRRCLLTVPGIGPRTASELVISIDIADFAGHDRLASYCGLAPRNRRSGTSISSVSASRQGNKRLKNLLIFSCNRLARSRNRWGEYYARCRDRGMPHGKALKAVARKRLKVIYAIMRDKVPYAA</sequence>
<dbReference type="InterPro" id="IPR002525">
    <property type="entry name" value="Transp_IS110-like_N"/>
</dbReference>
<name>A0A369LBT2_9ACTN</name>
<proteinExistence type="predicted"/>
<dbReference type="PANTHER" id="PTHR33055:SF3">
    <property type="entry name" value="PUTATIVE TRANSPOSASE FOR IS117-RELATED"/>
    <property type="match status" value="1"/>
</dbReference>
<evidence type="ECO:0000313" key="4">
    <source>
        <dbReference type="Proteomes" id="UP000253975"/>
    </source>
</evidence>
<evidence type="ECO:0000313" key="3">
    <source>
        <dbReference type="EMBL" id="RDB56542.1"/>
    </source>
</evidence>
<reference evidence="3 4" key="1">
    <citation type="journal article" date="2018" name="Elife">
        <title>Discovery and characterization of a prevalent human gut bacterial enzyme sufficient for the inactivation of a family of plant toxins.</title>
        <authorList>
            <person name="Koppel N."/>
            <person name="Bisanz J.E."/>
            <person name="Pandelia M.E."/>
            <person name="Turnbaugh P.J."/>
            <person name="Balskus E.P."/>
        </authorList>
    </citation>
    <scope>NUCLEOTIDE SEQUENCE [LARGE SCALE GENOMIC DNA]</scope>
    <source>
        <strain evidence="3 4">OB21 GAM31</strain>
    </source>
</reference>
<feature type="domain" description="Transposase IS110-like N-terminal" evidence="1">
    <location>
        <begin position="11"/>
        <end position="162"/>
    </location>
</feature>
<protein>
    <submittedName>
        <fullName evidence="3">IS110 family transposase</fullName>
    </submittedName>
</protein>
<dbReference type="Pfam" id="PF01548">
    <property type="entry name" value="DEDD_Tnp_IS110"/>
    <property type="match status" value="1"/>
</dbReference>
<dbReference type="NCBIfam" id="NF033542">
    <property type="entry name" value="transpos_IS110"/>
    <property type="match status" value="1"/>
</dbReference>
<dbReference type="PANTHER" id="PTHR33055">
    <property type="entry name" value="TRANSPOSASE FOR INSERTION SEQUENCE ELEMENT IS1111A"/>
    <property type="match status" value="1"/>
</dbReference>
<dbReference type="InterPro" id="IPR047650">
    <property type="entry name" value="Transpos_IS110"/>
</dbReference>
<dbReference type="EMBL" id="PPTO01000014">
    <property type="protein sequence ID" value="RDB56542.1"/>
    <property type="molecule type" value="Genomic_DNA"/>
</dbReference>
<dbReference type="AlphaFoldDB" id="A0A369LBT2"/>